<dbReference type="GO" id="GO:0006438">
    <property type="term" value="P:valyl-tRNA aminoacylation"/>
    <property type="evidence" value="ECO:0007669"/>
    <property type="project" value="InterPro"/>
</dbReference>
<evidence type="ECO:0000259" key="8">
    <source>
        <dbReference type="Pfam" id="PF00133"/>
    </source>
</evidence>
<dbReference type="InterPro" id="IPR001412">
    <property type="entry name" value="aa-tRNA-synth_I_CS"/>
</dbReference>
<dbReference type="GO" id="GO:0005524">
    <property type="term" value="F:ATP binding"/>
    <property type="evidence" value="ECO:0007669"/>
    <property type="project" value="UniProtKB-KW"/>
</dbReference>
<dbReference type="GO" id="GO:0004832">
    <property type="term" value="F:valine-tRNA ligase activity"/>
    <property type="evidence" value="ECO:0007669"/>
    <property type="project" value="UniProtKB-EC"/>
</dbReference>
<evidence type="ECO:0000256" key="2">
    <source>
        <dbReference type="ARBA" id="ARBA00022598"/>
    </source>
</evidence>
<feature type="domain" description="Aminoacyl-tRNA synthetase class Ia" evidence="8">
    <location>
        <begin position="38"/>
        <end position="113"/>
    </location>
</feature>
<keyword evidence="4" id="KW-0067">ATP-binding</keyword>
<dbReference type="SUPFAM" id="SSF52374">
    <property type="entry name" value="Nucleotidylyl transferase"/>
    <property type="match status" value="1"/>
</dbReference>
<dbReference type="GO" id="GO:0005829">
    <property type="term" value="C:cytosol"/>
    <property type="evidence" value="ECO:0007669"/>
    <property type="project" value="TreeGrafter"/>
</dbReference>
<evidence type="ECO:0000256" key="5">
    <source>
        <dbReference type="ARBA" id="ARBA00022917"/>
    </source>
</evidence>
<dbReference type="PANTHER" id="PTHR11946">
    <property type="entry name" value="VALYL-TRNA SYNTHETASES"/>
    <property type="match status" value="1"/>
</dbReference>
<dbReference type="PANTHER" id="PTHR11946:SF93">
    <property type="entry name" value="VALINE--TRNA LIGASE, CHLOROPLASTIC_MITOCHONDRIAL 2"/>
    <property type="match status" value="1"/>
</dbReference>
<dbReference type="EC" id="6.1.1.9" evidence="1"/>
<sequence>MLKSCQYFNKRSISKTVKIVAKDTLPAAAYNPDIVEKKVYDEWERRGLFKADNKNDKRTFSIVLPPPNVTGKLHLGHALSNTIQDVIIRRKRSQGFNVLWLPGTDHAGIATQGVHRDLE</sequence>
<evidence type="ECO:0000256" key="4">
    <source>
        <dbReference type="ARBA" id="ARBA00022840"/>
    </source>
</evidence>
<dbReference type="InterPro" id="IPR002303">
    <property type="entry name" value="Valyl-tRNA_ligase"/>
</dbReference>
<comment type="caution">
    <text evidence="9">The sequence shown here is derived from an EMBL/GenBank/DDBJ whole genome shotgun (WGS) entry which is preliminary data.</text>
</comment>
<evidence type="ECO:0000256" key="6">
    <source>
        <dbReference type="ARBA" id="ARBA00023146"/>
    </source>
</evidence>
<dbReference type="OrthoDB" id="629407at2759"/>
<evidence type="ECO:0000313" key="10">
    <source>
        <dbReference type="Proteomes" id="UP000789524"/>
    </source>
</evidence>
<name>A0A8J2QXH2_9NEOP</name>
<dbReference type="Gene3D" id="3.40.50.620">
    <property type="entry name" value="HUPs"/>
    <property type="match status" value="1"/>
</dbReference>
<accession>A0A8J2QXH2</accession>
<dbReference type="Proteomes" id="UP000789524">
    <property type="component" value="Unassembled WGS sequence"/>
</dbReference>
<organism evidence="9 10">
    <name type="scientific">Danaus chrysippus</name>
    <name type="common">African queen</name>
    <dbReference type="NCBI Taxonomy" id="151541"/>
    <lineage>
        <taxon>Eukaryota</taxon>
        <taxon>Metazoa</taxon>
        <taxon>Ecdysozoa</taxon>
        <taxon>Arthropoda</taxon>
        <taxon>Hexapoda</taxon>
        <taxon>Insecta</taxon>
        <taxon>Pterygota</taxon>
        <taxon>Neoptera</taxon>
        <taxon>Endopterygota</taxon>
        <taxon>Lepidoptera</taxon>
        <taxon>Glossata</taxon>
        <taxon>Ditrysia</taxon>
        <taxon>Papilionoidea</taxon>
        <taxon>Nymphalidae</taxon>
        <taxon>Danainae</taxon>
        <taxon>Danaini</taxon>
        <taxon>Danaina</taxon>
        <taxon>Danaus</taxon>
        <taxon>Anosia</taxon>
    </lineage>
</organism>
<dbReference type="InterPro" id="IPR014729">
    <property type="entry name" value="Rossmann-like_a/b/a_fold"/>
</dbReference>
<dbReference type="Pfam" id="PF00133">
    <property type="entry name" value="tRNA-synt_1"/>
    <property type="match status" value="1"/>
</dbReference>
<reference evidence="9" key="1">
    <citation type="submission" date="2021-09" db="EMBL/GenBank/DDBJ databases">
        <authorList>
            <person name="Martin H S."/>
        </authorList>
    </citation>
    <scope>NUCLEOTIDE SEQUENCE</scope>
</reference>
<dbReference type="PROSITE" id="PS00178">
    <property type="entry name" value="AA_TRNA_LIGASE_I"/>
    <property type="match status" value="1"/>
</dbReference>
<dbReference type="AlphaFoldDB" id="A0A8J2QXH2"/>
<evidence type="ECO:0000313" key="9">
    <source>
        <dbReference type="EMBL" id="CAG9572990.1"/>
    </source>
</evidence>
<evidence type="ECO:0000256" key="1">
    <source>
        <dbReference type="ARBA" id="ARBA00013169"/>
    </source>
</evidence>
<keyword evidence="5" id="KW-0648">Protein biosynthesis</keyword>
<evidence type="ECO:0000256" key="7">
    <source>
        <dbReference type="ARBA" id="ARBA00029936"/>
    </source>
</evidence>
<keyword evidence="10" id="KW-1185">Reference proteome</keyword>
<protein>
    <recommendedName>
        <fullName evidence="1">valine--tRNA ligase</fullName>
        <ecNumber evidence="1">6.1.1.9</ecNumber>
    </recommendedName>
    <alternativeName>
        <fullName evidence="7">Valyl-tRNA synthetase</fullName>
    </alternativeName>
</protein>
<dbReference type="EMBL" id="CAKASE010000069">
    <property type="protein sequence ID" value="CAG9572990.1"/>
    <property type="molecule type" value="Genomic_DNA"/>
</dbReference>
<keyword evidence="6" id="KW-0030">Aminoacyl-tRNA synthetase</keyword>
<proteinExistence type="predicted"/>
<keyword evidence="2" id="KW-0436">Ligase</keyword>
<evidence type="ECO:0000256" key="3">
    <source>
        <dbReference type="ARBA" id="ARBA00022741"/>
    </source>
</evidence>
<gene>
    <name evidence="9" type="ORF">DCHRY22_LOCUS10308</name>
</gene>
<dbReference type="InterPro" id="IPR002300">
    <property type="entry name" value="aa-tRNA-synth_Ia"/>
</dbReference>
<keyword evidence="3" id="KW-0547">Nucleotide-binding</keyword>